<dbReference type="EMBL" id="CAKOFQ010006651">
    <property type="protein sequence ID" value="CAH1953646.1"/>
    <property type="molecule type" value="Genomic_DNA"/>
</dbReference>
<feature type="region of interest" description="Disordered" evidence="1">
    <location>
        <begin position="436"/>
        <end position="459"/>
    </location>
</feature>
<comment type="caution">
    <text evidence="3">The sequence shown here is derived from an EMBL/GenBank/DDBJ whole genome shotgun (WGS) entry which is preliminary data.</text>
</comment>
<feature type="transmembrane region" description="Helical" evidence="2">
    <location>
        <begin position="20"/>
        <end position="40"/>
    </location>
</feature>
<dbReference type="OrthoDB" id="6765431at2759"/>
<organism evidence="3 4">
    <name type="scientific">Acanthoscelides obtectus</name>
    <name type="common">Bean weevil</name>
    <name type="synonym">Bruchus obtectus</name>
    <dbReference type="NCBI Taxonomy" id="200917"/>
    <lineage>
        <taxon>Eukaryota</taxon>
        <taxon>Metazoa</taxon>
        <taxon>Ecdysozoa</taxon>
        <taxon>Arthropoda</taxon>
        <taxon>Hexapoda</taxon>
        <taxon>Insecta</taxon>
        <taxon>Pterygota</taxon>
        <taxon>Neoptera</taxon>
        <taxon>Endopterygota</taxon>
        <taxon>Coleoptera</taxon>
        <taxon>Polyphaga</taxon>
        <taxon>Cucujiformia</taxon>
        <taxon>Chrysomeloidea</taxon>
        <taxon>Chrysomelidae</taxon>
        <taxon>Bruchinae</taxon>
        <taxon>Bruchini</taxon>
        <taxon>Acanthoscelides</taxon>
    </lineage>
</organism>
<keyword evidence="2" id="KW-0472">Membrane</keyword>
<dbReference type="AlphaFoldDB" id="A0A9P0JHU3"/>
<name>A0A9P0JHU3_ACAOB</name>
<evidence type="ECO:0000313" key="4">
    <source>
        <dbReference type="Proteomes" id="UP001152888"/>
    </source>
</evidence>
<keyword evidence="2" id="KW-0812">Transmembrane</keyword>
<accession>A0A9P0JHU3</accession>
<feature type="compositionally biased region" description="Basic and acidic residues" evidence="1">
    <location>
        <begin position="441"/>
        <end position="453"/>
    </location>
</feature>
<protein>
    <submittedName>
        <fullName evidence="3">Uncharacterized protein</fullName>
    </submittedName>
</protein>
<keyword evidence="4" id="KW-1185">Reference proteome</keyword>
<evidence type="ECO:0000256" key="1">
    <source>
        <dbReference type="SAM" id="MobiDB-lite"/>
    </source>
</evidence>
<dbReference type="Proteomes" id="UP001152888">
    <property type="component" value="Unassembled WGS sequence"/>
</dbReference>
<evidence type="ECO:0000256" key="2">
    <source>
        <dbReference type="SAM" id="Phobius"/>
    </source>
</evidence>
<feature type="compositionally biased region" description="Polar residues" evidence="1">
    <location>
        <begin position="805"/>
        <end position="821"/>
    </location>
</feature>
<evidence type="ECO:0000313" key="3">
    <source>
        <dbReference type="EMBL" id="CAH1953646.1"/>
    </source>
</evidence>
<sequence>MPLPAFGITIMFSNDCFTSAIMIIYVQALMYPVVATIVFYPPLPLFTSRPLRPDELAQMLPHTTPKTWTMPYVPFPTTKMVPKHQEDFSRGILPNTPPLYTSRPLRSEELAQMVSYTTPKTWANLFDSFAGTYQEQIRRKFTGGLFHTSPPLYTSRPLRREELIQMVEHKKTDTWSTPFEGLRTTTKAVGRFEKSSTEYPREIFDQPDGATDELYSPTFWSFGTFMANNNTSAIPHPTKQEYSFQSATNYENQHKLTESETYFGGDHTLETISAIQKYPNTIPQEGYTDNLVPSQFNDAFGKYYTSGSKVTIPEAPISQSEREVMNHPTTTDSTSHIEKDYLLGKHQLLPDPSATKHVGRIVSQFSTVKPFIKAIFTNPTTISPATTFGLPISNGSSSKYEHKRPNISTEFDIFKSEDHTSRTTITVGASLISHFATSQHETSEKDQESKTDIPKPITSSSKYYDEFSEQLTPIKHATNAEIGDTFEIKLVTSESSTSKSHEAFANQPTPHSETFVHNHYSAKGPISESFTSAYPTKLVEHIPQKYSTPKLQKEFVDQAINQKDNTSLENENRHSTEMPVGSSEIKLPYTKSFTFMAQEATTEILQSKAPNYSNKAEVTNQFHPTEPANNNEAHLSMNRPASKFYTIRPQIEYNSPKYTNLTGKGYTTTVSPFLLKITTHRLVMKLPSSNITTFSPQMGSISHAERKSYKNGTKVFPNQEATEHMTSKHFSQDTSDIPTDFFTNHSETTTILYEYAQSTNQTTTQNNILIKKLGNITGSFWGKPTLESSADYSHSSEFEEEEIKTTNQTAPHSSYTDEQQSPSVYQVQQTGNLKEQVENTNPGLFKENVQPSKSGQIKNRKNGNFLYKFDNLQFAHVQTTTRPASSTSNPEFSNDLYYSDTETGNEGSKQQQQQHIQYSSYNMPETFDNPFVYPQPISTEVPEVQVTQPESAVSKQAEYRVVPVPKIGLTFQESNSDYGVYNTASTTAAPNYESSSSRIGNFRWYAVPGISYTNQQNSNSGIPLLVQQNTYNSESDSSSEYSWKLSGLNDKPNNFNTNEGNLEVSSTKNELKFIYRHNMHDDLASKRGSSHIETLHNPDGGKTHKLVFYV</sequence>
<feature type="region of interest" description="Disordered" evidence="1">
    <location>
        <begin position="789"/>
        <end position="821"/>
    </location>
</feature>
<keyword evidence="2" id="KW-1133">Transmembrane helix</keyword>
<proteinExistence type="predicted"/>
<gene>
    <name evidence="3" type="ORF">ACAOBT_LOCUS150</name>
</gene>
<reference evidence="3" key="1">
    <citation type="submission" date="2022-03" db="EMBL/GenBank/DDBJ databases">
        <authorList>
            <person name="Sayadi A."/>
        </authorList>
    </citation>
    <scope>NUCLEOTIDE SEQUENCE</scope>
</reference>